<accession>A0A0T7FFC8</accession>
<name>A0A0T7FFC8_NEOGA</name>
<dbReference type="OrthoDB" id="7183688at2"/>
<dbReference type="Pfam" id="PF21810">
    <property type="entry name" value="DUF6880"/>
    <property type="match status" value="1"/>
</dbReference>
<protein>
    <submittedName>
        <fullName evidence="1">Uncharacterized protein</fullName>
    </submittedName>
</protein>
<reference evidence="1 2" key="1">
    <citation type="submission" date="2014-08" db="EMBL/GenBank/DDBJ databases">
        <authorList>
            <person name="Chen Y.-H."/>
        </authorList>
    </citation>
    <scope>NUCLEOTIDE SEQUENCE [LARGE SCALE GENOMIC DNA]</scope>
</reference>
<dbReference type="AlphaFoldDB" id="A0A0T7FFC8"/>
<dbReference type="RefSeq" id="WP_046666172.1">
    <property type="nucleotide sequence ID" value="NZ_CCRH01000004.1"/>
</dbReference>
<organism evidence="1 2">
    <name type="scientific">Neorhizobium galegae bv. officinalis</name>
    <dbReference type="NCBI Taxonomy" id="323656"/>
    <lineage>
        <taxon>Bacteria</taxon>
        <taxon>Pseudomonadati</taxon>
        <taxon>Pseudomonadota</taxon>
        <taxon>Alphaproteobacteria</taxon>
        <taxon>Hyphomicrobiales</taxon>
        <taxon>Rhizobiaceae</taxon>
        <taxon>Rhizobium/Agrobacterium group</taxon>
        <taxon>Neorhizobium</taxon>
    </lineage>
</organism>
<dbReference type="Proteomes" id="UP000046176">
    <property type="component" value="Unassembled WGS sequence"/>
</dbReference>
<gene>
    <name evidence="1" type="ORF">NGAL_HAMBI1145_19850</name>
</gene>
<evidence type="ECO:0000313" key="2">
    <source>
        <dbReference type="Proteomes" id="UP000046176"/>
    </source>
</evidence>
<dbReference type="InterPro" id="IPR049245">
    <property type="entry name" value="DUF6880"/>
</dbReference>
<sequence>MAAKTTTLNAKNLEALGAPRLAELLIEISTGSAANKRRLRMELAGNHSGAEIAREVRKRFASIARSRTIINWRKVKAVTADLETQRKTIVDVVAPDDPKEALELAWQLLALADPIFQRSANESSSIIESFHQACVDAGVIAKSAGVEKGALTDKIFAAVQNNDHGQYDPLIAAMAPALGKDGLDLLKGLFVQWSKEPEEQITQSHRQVIGWSSKGPIYEDQVYGNHRERTVRIALQEIADAQGDVDAYIAQQPEKTRKAPLVATDIARRLLSAGRAPEALETLDAIDARSRPDVPIEWQLARVEVLAALGRADEAQADRWKWFEQSLNDVHLRAFIRRLPDFDDMEAEEKAFAYVQAFPEVHRALAFFLRWPAMAEAAKLVLKRKAELDGDLYELMTPAAEALAEKHPLAATIVLRSMIDFTLEKARASRYKHAARHLVKCASLAPHVGDFAGVGSHDAYVAGLKSRHGKKHGFWSLTP</sequence>
<dbReference type="EMBL" id="CCRH01000004">
    <property type="protein sequence ID" value="CDZ33736.1"/>
    <property type="molecule type" value="Genomic_DNA"/>
</dbReference>
<evidence type="ECO:0000313" key="1">
    <source>
        <dbReference type="EMBL" id="CDZ33736.1"/>
    </source>
</evidence>
<proteinExistence type="predicted"/>